<gene>
    <name evidence="3" type="ORF">ACFSC2_21565</name>
</gene>
<proteinExistence type="predicted"/>
<comment type="caution">
    <text evidence="3">The sequence shown here is derived from an EMBL/GenBank/DDBJ whole genome shotgun (WGS) entry which is preliminary data.</text>
</comment>
<evidence type="ECO:0000313" key="3">
    <source>
        <dbReference type="EMBL" id="MFD1605339.1"/>
    </source>
</evidence>
<evidence type="ECO:0000256" key="1">
    <source>
        <dbReference type="SAM" id="MobiDB-lite"/>
    </source>
</evidence>
<dbReference type="RefSeq" id="WP_379813160.1">
    <property type="nucleotide sequence ID" value="NZ_JBHUDZ010000018.1"/>
</dbReference>
<evidence type="ECO:0000313" key="4">
    <source>
        <dbReference type="Proteomes" id="UP001597138"/>
    </source>
</evidence>
<dbReference type="Proteomes" id="UP001597138">
    <property type="component" value="Unassembled WGS sequence"/>
</dbReference>
<keyword evidence="4" id="KW-1185">Reference proteome</keyword>
<feature type="compositionally biased region" description="Gly residues" evidence="1">
    <location>
        <begin position="58"/>
        <end position="72"/>
    </location>
</feature>
<protein>
    <submittedName>
        <fullName evidence="3">Uncharacterized protein</fullName>
    </submittedName>
</protein>
<keyword evidence="2" id="KW-0732">Signal</keyword>
<reference evidence="4" key="1">
    <citation type="journal article" date="2019" name="Int. J. Syst. Evol. Microbiol.">
        <title>The Global Catalogue of Microorganisms (GCM) 10K type strain sequencing project: providing services to taxonomists for standard genome sequencing and annotation.</title>
        <authorList>
            <consortium name="The Broad Institute Genomics Platform"/>
            <consortium name="The Broad Institute Genome Sequencing Center for Infectious Disease"/>
            <person name="Wu L."/>
            <person name="Ma J."/>
        </authorList>
    </citation>
    <scope>NUCLEOTIDE SEQUENCE [LARGE SCALE GENOMIC DNA]</scope>
    <source>
        <strain evidence="4">CCUG 70865</strain>
    </source>
</reference>
<feature type="chain" id="PRO_5047344470" evidence="2">
    <location>
        <begin position="23"/>
        <end position="96"/>
    </location>
</feature>
<accession>A0ABW4HID0</accession>
<name>A0ABW4HID0_9FLAO</name>
<sequence>MKKLFKTTMLIALFATVLSCKKNESTNEADYNNTADSTSTTVDTVGPGTDSTTVNGAGTTGATGEGSTGSGAAGTQQEGTTNVKTDSTATSNNKGR</sequence>
<dbReference type="PROSITE" id="PS51257">
    <property type="entry name" value="PROKAR_LIPOPROTEIN"/>
    <property type="match status" value="1"/>
</dbReference>
<dbReference type="EMBL" id="JBHUDZ010000018">
    <property type="protein sequence ID" value="MFD1605339.1"/>
    <property type="molecule type" value="Genomic_DNA"/>
</dbReference>
<feature type="region of interest" description="Disordered" evidence="1">
    <location>
        <begin position="24"/>
        <end position="96"/>
    </location>
</feature>
<organism evidence="3 4">
    <name type="scientific">Flavobacterium artemisiae</name>
    <dbReference type="NCBI Taxonomy" id="2126556"/>
    <lineage>
        <taxon>Bacteria</taxon>
        <taxon>Pseudomonadati</taxon>
        <taxon>Bacteroidota</taxon>
        <taxon>Flavobacteriia</taxon>
        <taxon>Flavobacteriales</taxon>
        <taxon>Flavobacteriaceae</taxon>
        <taxon>Flavobacterium</taxon>
    </lineage>
</organism>
<feature type="compositionally biased region" description="Polar residues" evidence="1">
    <location>
        <begin position="76"/>
        <end position="96"/>
    </location>
</feature>
<feature type="compositionally biased region" description="Low complexity" evidence="1">
    <location>
        <begin position="34"/>
        <end position="57"/>
    </location>
</feature>
<evidence type="ECO:0000256" key="2">
    <source>
        <dbReference type="SAM" id="SignalP"/>
    </source>
</evidence>
<feature type="signal peptide" evidence="2">
    <location>
        <begin position="1"/>
        <end position="22"/>
    </location>
</feature>